<dbReference type="OrthoDB" id="9997821at2759"/>
<evidence type="ECO:0000313" key="1">
    <source>
        <dbReference type="EMBL" id="CAF1414300.1"/>
    </source>
</evidence>
<evidence type="ECO:0000313" key="2">
    <source>
        <dbReference type="Proteomes" id="UP000663852"/>
    </source>
</evidence>
<dbReference type="EMBL" id="CAJNOJ010000354">
    <property type="protein sequence ID" value="CAF1414300.1"/>
    <property type="molecule type" value="Genomic_DNA"/>
</dbReference>
<organism evidence="1 2">
    <name type="scientific">Adineta ricciae</name>
    <name type="common">Rotifer</name>
    <dbReference type="NCBI Taxonomy" id="249248"/>
    <lineage>
        <taxon>Eukaryota</taxon>
        <taxon>Metazoa</taxon>
        <taxon>Spiralia</taxon>
        <taxon>Gnathifera</taxon>
        <taxon>Rotifera</taxon>
        <taxon>Eurotatoria</taxon>
        <taxon>Bdelloidea</taxon>
        <taxon>Adinetida</taxon>
        <taxon>Adinetidae</taxon>
        <taxon>Adineta</taxon>
    </lineage>
</organism>
<proteinExistence type="predicted"/>
<accession>A0A815MBP1</accession>
<sequence length="113" mass="13560">MSIINFSYASSDNLAMREMSSDDSDDNDDVQEERRTYDLKRLRHFLLTANAEQLAAKREKQDFYKRELIHEYLRSLSDSNPDRLQEVRKRFTYCSVQDIFQGTLCRRRRAIEK</sequence>
<dbReference type="AlphaFoldDB" id="A0A815MBP1"/>
<reference evidence="1" key="1">
    <citation type="submission" date="2021-02" db="EMBL/GenBank/DDBJ databases">
        <authorList>
            <person name="Nowell W R."/>
        </authorList>
    </citation>
    <scope>NUCLEOTIDE SEQUENCE</scope>
</reference>
<gene>
    <name evidence="1" type="ORF">EDS130_LOCUS36970</name>
</gene>
<comment type="caution">
    <text evidence="1">The sequence shown here is derived from an EMBL/GenBank/DDBJ whole genome shotgun (WGS) entry which is preliminary data.</text>
</comment>
<name>A0A815MBP1_ADIRI</name>
<protein>
    <submittedName>
        <fullName evidence="1">Uncharacterized protein</fullName>
    </submittedName>
</protein>
<dbReference type="Proteomes" id="UP000663852">
    <property type="component" value="Unassembled WGS sequence"/>
</dbReference>